<organism evidence="1 2">
    <name type="scientific">Ochrobactrum quorumnocens</name>
    <dbReference type="NCBI Taxonomy" id="271865"/>
    <lineage>
        <taxon>Bacteria</taxon>
        <taxon>Pseudomonadati</taxon>
        <taxon>Pseudomonadota</taxon>
        <taxon>Alphaproteobacteria</taxon>
        <taxon>Hyphomicrobiales</taxon>
        <taxon>Brucellaceae</taxon>
        <taxon>Brucella/Ochrobactrum group</taxon>
        <taxon>Ochrobactrum</taxon>
    </lineage>
</organism>
<dbReference type="OrthoDB" id="8115735at2"/>
<accession>A0A248UI17</accession>
<name>A0A248UI17_9HYPH</name>
<evidence type="ECO:0000313" key="2">
    <source>
        <dbReference type="Proteomes" id="UP000215256"/>
    </source>
</evidence>
<proteinExistence type="predicted"/>
<reference evidence="1 2" key="1">
    <citation type="submission" date="2017-07" db="EMBL/GenBank/DDBJ databases">
        <title>Phylogenetic study on the rhizospheric bacterium Ochrobactrum sp. A44.</title>
        <authorList>
            <person name="Krzyzanowska D.M."/>
            <person name="Ossowicki A."/>
            <person name="Rajewska M."/>
            <person name="Maciag T."/>
            <person name="Kaczynski Z."/>
            <person name="Czerwicka M."/>
            <person name="Jafra S."/>
        </authorList>
    </citation>
    <scope>NUCLEOTIDE SEQUENCE [LARGE SCALE GENOMIC DNA]</scope>
    <source>
        <strain evidence="1 2">A44</strain>
    </source>
</reference>
<evidence type="ECO:0000313" key="1">
    <source>
        <dbReference type="EMBL" id="ASV86375.1"/>
    </source>
</evidence>
<gene>
    <name evidence="1" type="ORF">CES85_2277</name>
</gene>
<dbReference type="EMBL" id="CP022604">
    <property type="protein sequence ID" value="ASV86375.1"/>
    <property type="molecule type" value="Genomic_DNA"/>
</dbReference>
<dbReference type="KEGG" id="och:CES85_2277"/>
<sequence length="113" mass="12355">MTDIGPDLTPAERQIAVVISRADRMLAAAVSAALEKAIEQAAHDLRAIGQEDATPVLQYFASVVHQQMYCLMCGANPDTFQGGDPDIAYHVIRNSQNIAKHYWSADIEPYPAK</sequence>
<dbReference type="AlphaFoldDB" id="A0A248UI17"/>
<dbReference type="Proteomes" id="UP000215256">
    <property type="component" value="Chromosome 1"/>
</dbReference>
<protein>
    <submittedName>
        <fullName evidence="1">Uncharacterized protein</fullName>
    </submittedName>
</protein>
<dbReference type="RefSeq" id="WP_095447466.1">
    <property type="nucleotide sequence ID" value="NZ_CP022604.1"/>
</dbReference>